<gene>
    <name evidence="5" type="ORF">BBD42_09430</name>
</gene>
<proteinExistence type="inferred from homology"/>
<evidence type="ECO:0000256" key="3">
    <source>
        <dbReference type="SAM" id="Phobius"/>
    </source>
</evidence>
<evidence type="ECO:0000259" key="4">
    <source>
        <dbReference type="Pfam" id="PF00561"/>
    </source>
</evidence>
<feature type="domain" description="AB hydrolase-1" evidence="4">
    <location>
        <begin position="63"/>
        <end position="329"/>
    </location>
</feature>
<dbReference type="InterPro" id="IPR029058">
    <property type="entry name" value="AB_hydrolase_fold"/>
</dbReference>
<dbReference type="InterPro" id="IPR050266">
    <property type="entry name" value="AB_hydrolase_sf"/>
</dbReference>
<sequence length="343" mass="38677">MKIVLKPALMISTILIALILLALFFPTWTPRIKGENSISVLEHVELNGTKQEIMIRGNDRNNPVILNVHGGPGASEIPFAKKMQDLLETKFTIVNYDQRASGKSYHFSEDYSNLSSDLLVKDLLAVTDYITERLEKEKIILIGHSYGTYLATQAASRAPEKYEAYIGIGQMGDTVESEIDALHYVLEQAGQEGNAEDAAQLQQLQEAIENGGALTPRGYVNKYGGASRLTKIPDATLVNLTFTSEYNLLDAIRYNKGMNQSQGILIEEVFKHPLPTLVNKLDLPVYFVMGDYDFMTSSQAARHYFDSIEAEHKEFLPYAESAHYPQYEEKERFVRWMSDTFLD</sequence>
<keyword evidence="2 5" id="KW-0378">Hydrolase</keyword>
<dbReference type="PANTHER" id="PTHR43798">
    <property type="entry name" value="MONOACYLGLYCEROL LIPASE"/>
    <property type="match status" value="1"/>
</dbReference>
<evidence type="ECO:0000313" key="5">
    <source>
        <dbReference type="EMBL" id="ANY66656.1"/>
    </source>
</evidence>
<dbReference type="RefSeq" id="WP_099517939.1">
    <property type="nucleotide sequence ID" value="NZ_CP016808.1"/>
</dbReference>
<dbReference type="InterPro" id="IPR002410">
    <property type="entry name" value="Peptidase_S33"/>
</dbReference>
<dbReference type="GO" id="GO:0004177">
    <property type="term" value="F:aminopeptidase activity"/>
    <property type="evidence" value="ECO:0007669"/>
    <property type="project" value="UniProtKB-EC"/>
</dbReference>
<organism evidence="5">
    <name type="scientific">Paenibacillus sp. BIHB 4019</name>
    <dbReference type="NCBI Taxonomy" id="1870819"/>
    <lineage>
        <taxon>Bacteria</taxon>
        <taxon>Bacillati</taxon>
        <taxon>Bacillota</taxon>
        <taxon>Bacilli</taxon>
        <taxon>Bacillales</taxon>
        <taxon>Paenibacillaceae</taxon>
        <taxon>Paenibacillus</taxon>
    </lineage>
</organism>
<keyword evidence="3" id="KW-0812">Transmembrane</keyword>
<evidence type="ECO:0000256" key="1">
    <source>
        <dbReference type="ARBA" id="ARBA00010088"/>
    </source>
</evidence>
<dbReference type="PRINTS" id="PR00793">
    <property type="entry name" value="PROAMNOPTASE"/>
</dbReference>
<keyword evidence="3" id="KW-0472">Membrane</keyword>
<comment type="similarity">
    <text evidence="1">Belongs to the peptidase S33 family.</text>
</comment>
<dbReference type="GO" id="GO:0006508">
    <property type="term" value="P:proteolysis"/>
    <property type="evidence" value="ECO:0007669"/>
    <property type="project" value="InterPro"/>
</dbReference>
<dbReference type="AlphaFoldDB" id="A0A1B2DG28"/>
<dbReference type="SUPFAM" id="SSF53474">
    <property type="entry name" value="alpha/beta-Hydrolases"/>
    <property type="match status" value="1"/>
</dbReference>
<feature type="transmembrane region" description="Helical" evidence="3">
    <location>
        <begin position="7"/>
        <end position="28"/>
    </location>
</feature>
<dbReference type="EMBL" id="CP016808">
    <property type="protein sequence ID" value="ANY66656.1"/>
    <property type="molecule type" value="Genomic_DNA"/>
</dbReference>
<accession>A0A1B2DG28</accession>
<dbReference type="InterPro" id="IPR000073">
    <property type="entry name" value="AB_hydrolase_1"/>
</dbReference>
<evidence type="ECO:0000256" key="2">
    <source>
        <dbReference type="ARBA" id="ARBA00022801"/>
    </source>
</evidence>
<dbReference type="Gene3D" id="3.40.50.1820">
    <property type="entry name" value="alpha/beta hydrolase"/>
    <property type="match status" value="1"/>
</dbReference>
<protein>
    <submittedName>
        <fullName evidence="5">Alpha/beta hydrolase</fullName>
    </submittedName>
</protein>
<reference evidence="5" key="1">
    <citation type="submission" date="2016-08" db="EMBL/GenBank/DDBJ databases">
        <title>Complete Genome Seqeunce of Paenibacillus sp. BIHB 4019 from tea rhizoplane.</title>
        <authorList>
            <person name="Thakur R."/>
            <person name="Swarnkar M.K."/>
            <person name="Gulati A."/>
        </authorList>
    </citation>
    <scope>NUCLEOTIDE SEQUENCE [LARGE SCALE GENOMIC DNA]</scope>
    <source>
        <strain evidence="5">BIHB4019</strain>
    </source>
</reference>
<dbReference type="Pfam" id="PF00561">
    <property type="entry name" value="Abhydrolase_1"/>
    <property type="match status" value="1"/>
</dbReference>
<name>A0A1B2DG28_9BACL</name>
<keyword evidence="3" id="KW-1133">Transmembrane helix</keyword>